<dbReference type="RefSeq" id="XP_060430484.1">
    <property type="nucleotide sequence ID" value="XM_060579351.1"/>
</dbReference>
<evidence type="ECO:0000313" key="1">
    <source>
        <dbReference type="EMBL" id="KAK1676481.1"/>
    </source>
</evidence>
<protein>
    <submittedName>
        <fullName evidence="1">Uncharacterized protein</fullName>
    </submittedName>
</protein>
<dbReference type="PANTHER" id="PTHR32387:SF0">
    <property type="entry name" value="PROTEIN NO VEIN"/>
    <property type="match status" value="1"/>
</dbReference>
<accession>A0AAJ0AM81</accession>
<organism evidence="1 2">
    <name type="scientific">Colletotrichum godetiae</name>
    <dbReference type="NCBI Taxonomy" id="1209918"/>
    <lineage>
        <taxon>Eukaryota</taxon>
        <taxon>Fungi</taxon>
        <taxon>Dikarya</taxon>
        <taxon>Ascomycota</taxon>
        <taxon>Pezizomycotina</taxon>
        <taxon>Sordariomycetes</taxon>
        <taxon>Hypocreomycetidae</taxon>
        <taxon>Glomerellales</taxon>
        <taxon>Glomerellaceae</taxon>
        <taxon>Colletotrichum</taxon>
        <taxon>Colletotrichum acutatum species complex</taxon>
    </lineage>
</organism>
<sequence>MLPFLRNIRRIQIGFFDDDGKEASSVTYDLTQLEPSHVLLKKIKTEKAASEEFVQHFTIISHTAEGLAKNENRTYTKSEGASQAYSKSEVILAFPISEKPVPIIEPQQVYAFLPVRPVGFNFLIQADFVTEASRQDIVKDSLCNLGLLKAIAEAFASAATELSEHEALRYTWPAYLPNTTGSWEMFWLSLVDEIRTSLQKAPAFYDYKGYGWRLLRDLLHATSDMFDENQKLLLEDGDPAEVISRQYGSTDLKILKSYGLCDVTPARFIRWLGADLANGITSRMQSQGTTDLWHEQTAAISNFALNHRTVRGFHGPKIKDMDLVPLEGGSWTSASLGPIYLPTVKGLDIPVDLGMRILSRRVEGEKRSLLVNSLGVKPFLNAPGIIGSIWPSLFQDTVGIGDCTSEILVDELKQLKASECCDIERIGNIYHALHKLLQSNTGSEQSNLKAIFENEALIYVPSDDASSWYKVSQCVWSSAAKLRGRVSLTDDYKDLEEFFVGHLGVRPVDLAMAIDELRQVAVRDSTTVNEIKDFIWIINSLLPSGNTSPVPQDILRARIFPVRYPNGRVQVRAYDTAFFIIDRESLGSSFESKVKLFDFKLEQVARLRPYIEWLNIQGL</sequence>
<dbReference type="InterPro" id="IPR052957">
    <property type="entry name" value="Auxin_embryo_med"/>
</dbReference>
<dbReference type="AlphaFoldDB" id="A0AAJ0AM81"/>
<dbReference type="GeneID" id="85463877"/>
<gene>
    <name evidence="1" type="ORF">BDP55DRAFT_727812</name>
</gene>
<dbReference type="PANTHER" id="PTHR32387">
    <property type="entry name" value="WU:FJ29H11"/>
    <property type="match status" value="1"/>
</dbReference>
<proteinExistence type="predicted"/>
<comment type="caution">
    <text evidence="1">The sequence shown here is derived from an EMBL/GenBank/DDBJ whole genome shotgun (WGS) entry which is preliminary data.</text>
</comment>
<dbReference type="EMBL" id="JAHMHR010000017">
    <property type="protein sequence ID" value="KAK1676481.1"/>
    <property type="molecule type" value="Genomic_DNA"/>
</dbReference>
<dbReference type="Proteomes" id="UP001224890">
    <property type="component" value="Unassembled WGS sequence"/>
</dbReference>
<keyword evidence="2" id="KW-1185">Reference proteome</keyword>
<evidence type="ECO:0000313" key="2">
    <source>
        <dbReference type="Proteomes" id="UP001224890"/>
    </source>
</evidence>
<name>A0AAJ0AM81_9PEZI</name>
<reference evidence="1" key="1">
    <citation type="submission" date="2021-06" db="EMBL/GenBank/DDBJ databases">
        <title>Comparative genomics, transcriptomics and evolutionary studies reveal genomic signatures of adaptation to plant cell wall in hemibiotrophic fungi.</title>
        <authorList>
            <consortium name="DOE Joint Genome Institute"/>
            <person name="Baroncelli R."/>
            <person name="Diaz J.F."/>
            <person name="Benocci T."/>
            <person name="Peng M."/>
            <person name="Battaglia E."/>
            <person name="Haridas S."/>
            <person name="Andreopoulos W."/>
            <person name="Labutti K."/>
            <person name="Pangilinan J."/>
            <person name="Floch G.L."/>
            <person name="Makela M.R."/>
            <person name="Henrissat B."/>
            <person name="Grigoriev I.V."/>
            <person name="Crouch J.A."/>
            <person name="De Vries R.P."/>
            <person name="Sukno S.A."/>
            <person name="Thon M.R."/>
        </authorList>
    </citation>
    <scope>NUCLEOTIDE SEQUENCE</scope>
    <source>
        <strain evidence="1">CBS 193.32</strain>
    </source>
</reference>